<dbReference type="Pfam" id="PF04303">
    <property type="entry name" value="PrpF"/>
    <property type="match status" value="1"/>
</dbReference>
<evidence type="ECO:0000256" key="2">
    <source>
        <dbReference type="ARBA" id="ARBA00023235"/>
    </source>
</evidence>
<evidence type="ECO:0008006" key="5">
    <source>
        <dbReference type="Google" id="ProtNLM"/>
    </source>
</evidence>
<dbReference type="AlphaFoldDB" id="W4LH51"/>
<proteinExistence type="inferred from homology"/>
<dbReference type="HOGENOM" id="CLU_026443_2_0_7"/>
<dbReference type="EMBL" id="AZHW01000713">
    <property type="protein sequence ID" value="ETW97045.1"/>
    <property type="molecule type" value="Genomic_DNA"/>
</dbReference>
<keyword evidence="4" id="KW-1185">Reference proteome</keyword>
<evidence type="ECO:0000256" key="1">
    <source>
        <dbReference type="ARBA" id="ARBA00007673"/>
    </source>
</evidence>
<sequence>MQTKIPAVFMRGGTSRAVFFREDIMAPYDRATCERIMLAALGSPDPDGRQIDGLGGGISSLSKAAIIGRCDDGESDVTFNFAQVDVRKPFVDWGGTCGNMSAAVGPFAIDEGLVPAVSPVTQVRVLATNTGKRYIAHVPVRDGYAEVEGDYRIDGVPGPGARIALEYLEPGGTLGGVLLPTGETRQSLRLADGRSVTISIVDAAIPMVYVRAEELGADATQLAPALDSHRELQDRLEEIRCHAAVLLGLADDIEIAHTQVKAIPKIAMVAPSAPYTTSSGKSLDADQIDLVGRAISMENTHRTFPATSSMCTAVAAAVEGTVVHEMSQAATPDRLRLGHPAGLMDIGAHVSCRDGQWYAESVTTQRTARRVMEGMILVPQRYMEGKPWFEAEAQ</sequence>
<gene>
    <name evidence="3" type="ORF">ETSY1_24195</name>
</gene>
<protein>
    <recommendedName>
        <fullName evidence="5">3-methylitaconate isomerase</fullName>
    </recommendedName>
</protein>
<dbReference type="PANTHER" id="PTHR43709:SF2">
    <property type="entry name" value="DUF453 DOMAIN PROTEIN (AFU_ORTHOLOGUE AFUA_6G00360)"/>
    <property type="match status" value="1"/>
</dbReference>
<dbReference type="SUPFAM" id="SSF54506">
    <property type="entry name" value="Diaminopimelate epimerase-like"/>
    <property type="match status" value="2"/>
</dbReference>
<evidence type="ECO:0000313" key="3">
    <source>
        <dbReference type="EMBL" id="ETW97045.1"/>
    </source>
</evidence>
<keyword evidence="2" id="KW-0413">Isomerase</keyword>
<comment type="caution">
    <text evidence="3">The sequence shown here is derived from an EMBL/GenBank/DDBJ whole genome shotgun (WGS) entry which is preliminary data.</text>
</comment>
<dbReference type="InterPro" id="IPR007400">
    <property type="entry name" value="PrpF-like"/>
</dbReference>
<name>W4LH51_ENTF1</name>
<accession>W4LH51</accession>
<comment type="similarity">
    <text evidence="1">Belongs to the PrpF family.</text>
</comment>
<dbReference type="PANTHER" id="PTHR43709">
    <property type="entry name" value="ACONITATE ISOMERASE-RELATED"/>
    <property type="match status" value="1"/>
</dbReference>
<organism evidence="3 4">
    <name type="scientific">Entotheonella factor</name>
    <dbReference type="NCBI Taxonomy" id="1429438"/>
    <lineage>
        <taxon>Bacteria</taxon>
        <taxon>Pseudomonadati</taxon>
        <taxon>Nitrospinota/Tectimicrobiota group</taxon>
        <taxon>Candidatus Tectimicrobiota</taxon>
        <taxon>Candidatus Entotheonellia</taxon>
        <taxon>Candidatus Entotheonellales</taxon>
        <taxon>Candidatus Entotheonellaceae</taxon>
        <taxon>Candidatus Entotheonella</taxon>
    </lineage>
</organism>
<dbReference type="Proteomes" id="UP000019141">
    <property type="component" value="Unassembled WGS sequence"/>
</dbReference>
<dbReference type="Gene3D" id="3.10.310.10">
    <property type="entry name" value="Diaminopimelate Epimerase, Chain A, domain 1"/>
    <property type="match status" value="2"/>
</dbReference>
<dbReference type="GO" id="GO:0016853">
    <property type="term" value="F:isomerase activity"/>
    <property type="evidence" value="ECO:0007669"/>
    <property type="project" value="UniProtKB-KW"/>
</dbReference>
<evidence type="ECO:0000313" key="4">
    <source>
        <dbReference type="Proteomes" id="UP000019141"/>
    </source>
</evidence>
<reference evidence="3 4" key="1">
    <citation type="journal article" date="2014" name="Nature">
        <title>An environmental bacterial taxon with a large and distinct metabolic repertoire.</title>
        <authorList>
            <person name="Wilson M.C."/>
            <person name="Mori T."/>
            <person name="Ruckert C."/>
            <person name="Uria A.R."/>
            <person name="Helf M.J."/>
            <person name="Takada K."/>
            <person name="Gernert C."/>
            <person name="Steffens U.A."/>
            <person name="Heycke N."/>
            <person name="Schmitt S."/>
            <person name="Rinke C."/>
            <person name="Helfrich E.J."/>
            <person name="Brachmann A.O."/>
            <person name="Gurgui C."/>
            <person name="Wakimoto T."/>
            <person name="Kracht M."/>
            <person name="Crusemann M."/>
            <person name="Hentschel U."/>
            <person name="Abe I."/>
            <person name="Matsunaga S."/>
            <person name="Kalinowski J."/>
            <person name="Takeyama H."/>
            <person name="Piel J."/>
        </authorList>
    </citation>
    <scope>NUCLEOTIDE SEQUENCE [LARGE SCALE GENOMIC DNA]</scope>
    <source>
        <strain evidence="4">TSY1</strain>
    </source>
</reference>